<reference evidence="2" key="2">
    <citation type="submission" date="2021-04" db="EMBL/GenBank/DDBJ databases">
        <authorList>
            <person name="Gilroy R."/>
        </authorList>
    </citation>
    <scope>NUCLEOTIDE SEQUENCE</scope>
    <source>
        <strain evidence="2">ChiGjej4B4-7305</strain>
    </source>
</reference>
<evidence type="ECO:0000313" key="3">
    <source>
        <dbReference type="Proteomes" id="UP000824037"/>
    </source>
</evidence>
<proteinExistence type="predicted"/>
<dbReference type="Gene3D" id="1.10.3920.10">
    <property type="entry name" value="PA2201 C-terminal domain-like"/>
    <property type="match status" value="1"/>
</dbReference>
<reference evidence="2" key="1">
    <citation type="journal article" date="2021" name="PeerJ">
        <title>Extensive microbial diversity within the chicken gut microbiome revealed by metagenomics and culture.</title>
        <authorList>
            <person name="Gilroy R."/>
            <person name="Ravi A."/>
            <person name="Getino M."/>
            <person name="Pursley I."/>
            <person name="Horton D.L."/>
            <person name="Alikhan N.F."/>
            <person name="Baker D."/>
            <person name="Gharbi K."/>
            <person name="Hall N."/>
            <person name="Watson M."/>
            <person name="Adriaenssens E.M."/>
            <person name="Foster-Nyarko E."/>
            <person name="Jarju S."/>
            <person name="Secka A."/>
            <person name="Antonio M."/>
            <person name="Oren A."/>
            <person name="Chaudhuri R.R."/>
            <person name="La Ragione R."/>
            <person name="Hildebrand F."/>
            <person name="Pallen M.J."/>
        </authorList>
    </citation>
    <scope>NUCLEOTIDE SEQUENCE</scope>
    <source>
        <strain evidence="2">ChiGjej4B4-7305</strain>
    </source>
</reference>
<dbReference type="InterPro" id="IPR028983">
    <property type="entry name" value="PA2201-like_C"/>
</dbReference>
<dbReference type="Pfam" id="PF08929">
    <property type="entry name" value="PoNi_C"/>
    <property type="match status" value="1"/>
</dbReference>
<comment type="caution">
    <text evidence="2">The sequence shown here is derived from an EMBL/GenBank/DDBJ whole genome shotgun (WGS) entry which is preliminary data.</text>
</comment>
<dbReference type="EMBL" id="DXBY01000075">
    <property type="protein sequence ID" value="HIZ35040.1"/>
    <property type="molecule type" value="Genomic_DNA"/>
</dbReference>
<dbReference type="AlphaFoldDB" id="A0A9D2ECY6"/>
<dbReference type="InterPro" id="IPR015025">
    <property type="entry name" value="PoNi_C"/>
</dbReference>
<dbReference type="Proteomes" id="UP000824037">
    <property type="component" value="Unassembled WGS sequence"/>
</dbReference>
<name>A0A9D2ECY6_9MICO</name>
<organism evidence="2 3">
    <name type="scientific">Candidatus Ruania gallistercoris</name>
    <dbReference type="NCBI Taxonomy" id="2838746"/>
    <lineage>
        <taxon>Bacteria</taxon>
        <taxon>Bacillati</taxon>
        <taxon>Actinomycetota</taxon>
        <taxon>Actinomycetes</taxon>
        <taxon>Micrococcales</taxon>
        <taxon>Ruaniaceae</taxon>
        <taxon>Ruania</taxon>
    </lineage>
</organism>
<dbReference type="SUPFAM" id="SSF140731">
    <property type="entry name" value="PA2201 C-terminal domain-like"/>
    <property type="match status" value="1"/>
</dbReference>
<feature type="domain" description="PoNi C-terminal" evidence="1">
    <location>
        <begin position="80"/>
        <end position="177"/>
    </location>
</feature>
<sequence>MPVSELADVLDEWAEDFVASVRVRQDAAGGDPEFLGAAEDRPLLLASIDLVFVATSLGRADIANAVLMHPAVAAVPCRILDALALIHGIERPVSESEVLAGSYDPWLTVGNSPPEQRQVQFEDFVRGWRTHGEAVRSLALVNEFFTGAWAFEAVVLAVVFGLDDGVVREVPEYPVDLADFAREVGIPRLDDGVVLPGPWQQSAAPKVVEPEVVRESVAVSGEPTLADVAALLTPVGGERLDVADVAALLDAGVESAVMLSVDARGLDPGEVGALLQLACRDLGLPAPGAVPGRIPQDPARALPQFDAWLQKVGVRLLGPEVDSSDLLFFPVLEADHATFGGRTIDGLRLRTMDQLAADEA</sequence>
<evidence type="ECO:0000259" key="1">
    <source>
        <dbReference type="Pfam" id="PF08929"/>
    </source>
</evidence>
<protein>
    <submittedName>
        <fullName evidence="2">DUF1911 domain-containing protein</fullName>
    </submittedName>
</protein>
<accession>A0A9D2ECY6</accession>
<evidence type="ECO:0000313" key="2">
    <source>
        <dbReference type="EMBL" id="HIZ35040.1"/>
    </source>
</evidence>
<gene>
    <name evidence="2" type="ORF">H9815_04625</name>
</gene>